<dbReference type="NCBIfam" id="TIGR00974">
    <property type="entry name" value="3a0107s02c"/>
    <property type="match status" value="1"/>
</dbReference>
<keyword evidence="12" id="KW-1185">Reference proteome</keyword>
<feature type="transmembrane region" description="Helical" evidence="9">
    <location>
        <begin position="227"/>
        <end position="252"/>
    </location>
</feature>
<feature type="transmembrane region" description="Helical" evidence="9">
    <location>
        <begin position="294"/>
        <end position="316"/>
    </location>
</feature>
<comment type="caution">
    <text evidence="11">The sequence shown here is derived from an EMBL/GenBank/DDBJ whole genome shotgun (WGS) entry which is preliminary data.</text>
</comment>
<dbReference type="CDD" id="cd06261">
    <property type="entry name" value="TM_PBP2"/>
    <property type="match status" value="2"/>
</dbReference>
<keyword evidence="3" id="KW-0813">Transport</keyword>
<dbReference type="InterPro" id="IPR005672">
    <property type="entry name" value="Phosphate_PstA"/>
</dbReference>
<sequence>MEIKTKKAFWQKINLFNRRNQDTFISEETKNLHDLIAKIVIWFFLLLTLLLFASLIGFVIAQSVTAFQRYGFWNLLVGNKWAPSDDPPSFGVLPFITGTFWVCLFSMILAVPLGILSSLFICEFLPKKIKKTSLTLIELLSGIPSVVFGAFGLMVIGPIFVKMGAPTKENMMTASFILALMALPTIISLSVNAINGVAKSHRYASLALGISQANTTFRIVFKSALTKIIGAVIFGFGRVIGETMAVIMIAGGSVFSPDTMNGPLAFFFSSITTLAGIIGIEINETTSTLHSSALYAVGIFLFIIVTIINVIVLIIYKTHDYRAKRIGKEKTPDLKTLNLNDTKMKKLIYQKTLNNRKVSQTWDYIRIGFMSLAWALTMGLIIWIIGDIILEGIFNFRPAAGESIWNFHLAQFFTTEVNPLTGRGGYMSLLFTTFLLVIVAITIAMPIGIMIAIYLNEYSGIKKNKFANSIRFFLNTLVSTPSIIYGMFGLILFIDFLGFGFTIISTGLTLTLVVLPVIIKAVEDSLKAVPDELREASLALGANKIGTITKVVIPNALLGIITSMILTMGRIIGESAPVYLTLGSTLQFPDKGFLSSGQTLTTHIIFLNKDSPLPNKINLMYETAFITIVLIYLLNFLAKHFANNAKNNTSGGNTRWTIDLIKLKISERKTQKATKKQQKKTQKPKQ</sequence>
<feature type="transmembrane region" description="Helical" evidence="9">
    <location>
        <begin position="472"/>
        <end position="493"/>
    </location>
</feature>
<gene>
    <name evidence="11" type="primary">pstC</name>
    <name evidence="11" type="ORF">HER12_00145</name>
</gene>
<reference evidence="11 12" key="1">
    <citation type="submission" date="2020-04" db="EMBL/GenBank/DDBJ databases">
        <title>Complete genome sequence of Spiroplasma platyhelix ATCC 51748, an insect isolate.</title>
        <authorList>
            <person name="Green E.A."/>
            <person name="Klassen J.L."/>
        </authorList>
    </citation>
    <scope>NUCLEOTIDE SEQUENCE [LARGE SCALE GENOMIC DNA]</scope>
    <source>
        <strain evidence="11 12">PALS-1</strain>
    </source>
</reference>
<dbReference type="InterPro" id="IPR035906">
    <property type="entry name" value="MetI-like_sf"/>
</dbReference>
<dbReference type="InterPro" id="IPR051124">
    <property type="entry name" value="Phosphate_Transport_Permease"/>
</dbReference>
<dbReference type="GO" id="GO:0005886">
    <property type="term" value="C:plasma membrane"/>
    <property type="evidence" value="ECO:0007669"/>
    <property type="project" value="UniProtKB-SubCell"/>
</dbReference>
<keyword evidence="8 9" id="KW-0472">Membrane</keyword>
<organism evidence="11 12">
    <name type="scientific">Spiroplasma platyhelix PALS-1</name>
    <dbReference type="NCBI Taxonomy" id="1276218"/>
    <lineage>
        <taxon>Bacteria</taxon>
        <taxon>Bacillati</taxon>
        <taxon>Mycoplasmatota</taxon>
        <taxon>Mollicutes</taxon>
        <taxon>Entomoplasmatales</taxon>
        <taxon>Spiroplasmataceae</taxon>
        <taxon>Spiroplasma</taxon>
    </lineage>
</organism>
<keyword evidence="6 9" id="KW-0812">Transmembrane</keyword>
<accession>A0A846U0X6</accession>
<evidence type="ECO:0000259" key="10">
    <source>
        <dbReference type="PROSITE" id="PS50928"/>
    </source>
</evidence>
<feature type="transmembrane region" description="Helical" evidence="9">
    <location>
        <begin position="172"/>
        <end position="191"/>
    </location>
</feature>
<feature type="domain" description="ABC transmembrane type-1" evidence="10">
    <location>
        <begin position="430"/>
        <end position="638"/>
    </location>
</feature>
<evidence type="ECO:0000313" key="11">
    <source>
        <dbReference type="EMBL" id="NKE38169.1"/>
    </source>
</evidence>
<evidence type="ECO:0000256" key="2">
    <source>
        <dbReference type="ARBA" id="ARBA00007069"/>
    </source>
</evidence>
<dbReference type="Pfam" id="PF00528">
    <property type="entry name" value="BPD_transp_1"/>
    <property type="match status" value="2"/>
</dbReference>
<evidence type="ECO:0000256" key="1">
    <source>
        <dbReference type="ARBA" id="ARBA00004651"/>
    </source>
</evidence>
<keyword evidence="5" id="KW-0592">Phosphate transport</keyword>
<feature type="transmembrane region" description="Helical" evidence="9">
    <location>
        <begin position="499"/>
        <end position="519"/>
    </location>
</feature>
<feature type="transmembrane region" description="Helical" evidence="9">
    <location>
        <begin position="134"/>
        <end position="160"/>
    </location>
</feature>
<dbReference type="GO" id="GO:0035435">
    <property type="term" value="P:phosphate ion transmembrane transport"/>
    <property type="evidence" value="ECO:0007669"/>
    <property type="project" value="InterPro"/>
</dbReference>
<feature type="transmembrane region" description="Helical" evidence="9">
    <location>
        <begin position="364"/>
        <end position="386"/>
    </location>
</feature>
<comment type="subcellular location">
    <subcellularLocation>
        <location evidence="1">Cell membrane</location>
        <topology evidence="1">Multi-pass membrane protein</topology>
    </subcellularLocation>
</comment>
<feature type="transmembrane region" description="Helical" evidence="9">
    <location>
        <begin position="619"/>
        <end position="638"/>
    </location>
</feature>
<dbReference type="AlphaFoldDB" id="A0A846U0X6"/>
<evidence type="ECO:0000256" key="5">
    <source>
        <dbReference type="ARBA" id="ARBA00022592"/>
    </source>
</evidence>
<feature type="domain" description="ABC transmembrane type-1" evidence="10">
    <location>
        <begin position="96"/>
        <end position="312"/>
    </location>
</feature>
<name>A0A846U0X6_9MOLU</name>
<dbReference type="NCBIfam" id="TIGR02138">
    <property type="entry name" value="phosphate_pstC"/>
    <property type="match status" value="1"/>
</dbReference>
<comment type="similarity">
    <text evidence="2">Belongs to the binding-protein-dependent transport system permease family. CysTW subfamily.</text>
</comment>
<dbReference type="PANTHER" id="PTHR30425:SF1">
    <property type="entry name" value="PHOSPHATE TRANSPORT SYSTEM PERMEASE PROTEIN PSTC"/>
    <property type="match status" value="1"/>
</dbReference>
<feature type="transmembrane region" description="Helical" evidence="9">
    <location>
        <begin position="99"/>
        <end position="122"/>
    </location>
</feature>
<evidence type="ECO:0000313" key="12">
    <source>
        <dbReference type="Proteomes" id="UP000584587"/>
    </source>
</evidence>
<evidence type="ECO:0000256" key="4">
    <source>
        <dbReference type="ARBA" id="ARBA00022475"/>
    </source>
</evidence>
<evidence type="ECO:0000256" key="6">
    <source>
        <dbReference type="ARBA" id="ARBA00022692"/>
    </source>
</evidence>
<dbReference type="RefSeq" id="WP_168104647.1">
    <property type="nucleotide sequence ID" value="NZ_CP051215.1"/>
</dbReference>
<feature type="transmembrane region" description="Helical" evidence="9">
    <location>
        <begin position="426"/>
        <end position="451"/>
    </location>
</feature>
<keyword evidence="7 9" id="KW-1133">Transmembrane helix</keyword>
<dbReference type="PROSITE" id="PS50928">
    <property type="entry name" value="ABC_TM1"/>
    <property type="match status" value="2"/>
</dbReference>
<dbReference type="Proteomes" id="UP000584587">
    <property type="component" value="Unassembled WGS sequence"/>
</dbReference>
<proteinExistence type="inferred from homology"/>
<dbReference type="InterPro" id="IPR011864">
    <property type="entry name" value="Phosphate_PstC"/>
</dbReference>
<dbReference type="EMBL" id="JAAVVK010000001">
    <property type="protein sequence ID" value="NKE38169.1"/>
    <property type="molecule type" value="Genomic_DNA"/>
</dbReference>
<evidence type="ECO:0000256" key="8">
    <source>
        <dbReference type="ARBA" id="ARBA00023136"/>
    </source>
</evidence>
<dbReference type="InterPro" id="IPR000515">
    <property type="entry name" value="MetI-like"/>
</dbReference>
<evidence type="ECO:0000256" key="7">
    <source>
        <dbReference type="ARBA" id="ARBA00022989"/>
    </source>
</evidence>
<keyword evidence="4" id="KW-1003">Cell membrane</keyword>
<evidence type="ECO:0000256" key="3">
    <source>
        <dbReference type="ARBA" id="ARBA00022448"/>
    </source>
</evidence>
<feature type="transmembrane region" description="Helical" evidence="9">
    <location>
        <begin position="552"/>
        <end position="572"/>
    </location>
</feature>
<dbReference type="GO" id="GO:0005315">
    <property type="term" value="F:phosphate transmembrane transporter activity"/>
    <property type="evidence" value="ECO:0007669"/>
    <property type="project" value="InterPro"/>
</dbReference>
<feature type="transmembrane region" description="Helical" evidence="9">
    <location>
        <begin position="39"/>
        <end position="61"/>
    </location>
</feature>
<protein>
    <submittedName>
        <fullName evidence="11">Phosphate ABC transporter permease subunit PstC</fullName>
    </submittedName>
</protein>
<dbReference type="PANTHER" id="PTHR30425">
    <property type="entry name" value="PHOSPHATE TRANSPORT SYSTEM PERMEASE PROTEIN PST"/>
    <property type="match status" value="1"/>
</dbReference>
<dbReference type="SUPFAM" id="SSF161098">
    <property type="entry name" value="MetI-like"/>
    <property type="match status" value="2"/>
</dbReference>
<evidence type="ECO:0000256" key="9">
    <source>
        <dbReference type="SAM" id="Phobius"/>
    </source>
</evidence>
<dbReference type="Gene3D" id="1.10.3720.10">
    <property type="entry name" value="MetI-like"/>
    <property type="match status" value="2"/>
</dbReference>